<evidence type="ECO:0000256" key="6">
    <source>
        <dbReference type="ARBA" id="ARBA00023125"/>
    </source>
</evidence>
<accession>A0A1W1BIT3</accession>
<protein>
    <submittedName>
        <fullName evidence="10">ATP-dependent DNA helicase RecG</fullName>
        <ecNumber evidence="10">3.6.1.-</ecNumber>
    </submittedName>
</protein>
<dbReference type="GO" id="GO:0006281">
    <property type="term" value="P:DNA repair"/>
    <property type="evidence" value="ECO:0007669"/>
    <property type="project" value="UniProtKB-KW"/>
</dbReference>
<reference evidence="10" key="1">
    <citation type="submission" date="2016-10" db="EMBL/GenBank/DDBJ databases">
        <authorList>
            <person name="de Groot N.N."/>
        </authorList>
    </citation>
    <scope>NUCLEOTIDE SEQUENCE</scope>
</reference>
<dbReference type="GO" id="GO:0003678">
    <property type="term" value="F:DNA helicase activity"/>
    <property type="evidence" value="ECO:0007669"/>
    <property type="project" value="TreeGrafter"/>
</dbReference>
<keyword evidence="2" id="KW-0227">DNA damage</keyword>
<dbReference type="GO" id="GO:0005524">
    <property type="term" value="F:ATP binding"/>
    <property type="evidence" value="ECO:0007669"/>
    <property type="project" value="UniProtKB-KW"/>
</dbReference>
<dbReference type="EMBL" id="FPHG01000018">
    <property type="protein sequence ID" value="SFV53416.1"/>
    <property type="molecule type" value="Genomic_DNA"/>
</dbReference>
<evidence type="ECO:0000259" key="9">
    <source>
        <dbReference type="PROSITE" id="PS51194"/>
    </source>
</evidence>
<dbReference type="InterPro" id="IPR012340">
    <property type="entry name" value="NA-bd_OB-fold"/>
</dbReference>
<dbReference type="PANTHER" id="PTHR47964">
    <property type="entry name" value="ATP-DEPENDENT DNA HELICASE HOMOLOG RECG, CHLOROPLASTIC"/>
    <property type="match status" value="1"/>
</dbReference>
<name>A0A1W1BIT3_9ZZZZ</name>
<dbReference type="PROSITE" id="PS51192">
    <property type="entry name" value="HELICASE_ATP_BIND_1"/>
    <property type="match status" value="1"/>
</dbReference>
<evidence type="ECO:0000256" key="3">
    <source>
        <dbReference type="ARBA" id="ARBA00022801"/>
    </source>
</evidence>
<dbReference type="InterPro" id="IPR001650">
    <property type="entry name" value="Helicase_C-like"/>
</dbReference>
<evidence type="ECO:0000256" key="1">
    <source>
        <dbReference type="ARBA" id="ARBA00022741"/>
    </source>
</evidence>
<evidence type="ECO:0000256" key="5">
    <source>
        <dbReference type="ARBA" id="ARBA00022840"/>
    </source>
</evidence>
<dbReference type="NCBIfam" id="NF008169">
    <property type="entry name" value="PRK10917.2-3"/>
    <property type="match status" value="1"/>
</dbReference>
<organism evidence="10">
    <name type="scientific">hydrothermal vent metagenome</name>
    <dbReference type="NCBI Taxonomy" id="652676"/>
    <lineage>
        <taxon>unclassified sequences</taxon>
        <taxon>metagenomes</taxon>
        <taxon>ecological metagenomes</taxon>
    </lineage>
</organism>
<dbReference type="InterPro" id="IPR011545">
    <property type="entry name" value="DEAD/DEAH_box_helicase_dom"/>
</dbReference>
<keyword evidence="4 10" id="KW-0347">Helicase</keyword>
<sequence>MSKFNLLSQKLKITSLLDLALTIPISYQDNSISQSININVINTFDAIIKKINSYNGKLFIEFYIPKFQKTIKSIFFRTTAYHYQEFILGSKVTIQGKLLEYKNTLQMNQPKSLAKNGEIVPKYKTKLKQYEMLEFIKEYITSDNLAKEGLLKEEIDTLLSIHFPKKLEDINLNDETLEILKKIEAFNYIKKLTVKRVDYPPVKSLNGDIKEFIKSLPFKLTPEQKSAIDDIRKDFLSTKKASKRMIVGDVGSGKTIVILASVMMAYPDKSILMAPTSLLAIQLYEEAIKFLPENIKIALVIQNRKIGDYQESDFVIGTHALLFKKNLPKAPLIMVDEQHRFGTKQRQKLETMARGVDKDKHSHFLQFSATPIPRTQAMMDSALIDMSLITKTPFKKQINTEVIGKSDFPNLLDKIKDEISKNHQILIVYPLVEESESIDYQSLDEARDFWENRFENVYLTHGKDKNKEKVLVDFREDGNILLATTVVEVGISLPRLTVIVIVGAERLGLATLHQLRGRVGRVGLESWCYLFSYKTSIKRLYSFAKTTNGFDIALLDLKYRNSGDILDGKKQSGQKFKWLNLADDEEIIKEVQKRIT</sequence>
<evidence type="ECO:0000256" key="2">
    <source>
        <dbReference type="ARBA" id="ARBA00022763"/>
    </source>
</evidence>
<dbReference type="PANTHER" id="PTHR47964:SF1">
    <property type="entry name" value="ATP-DEPENDENT DNA HELICASE HOMOLOG RECG, CHLOROPLASTIC"/>
    <property type="match status" value="1"/>
</dbReference>
<keyword evidence="7" id="KW-0234">DNA repair</keyword>
<keyword evidence="3 10" id="KW-0378">Hydrolase</keyword>
<dbReference type="GO" id="GO:0003677">
    <property type="term" value="F:DNA binding"/>
    <property type="evidence" value="ECO:0007669"/>
    <property type="project" value="UniProtKB-KW"/>
</dbReference>
<proteinExistence type="predicted"/>
<dbReference type="SMART" id="SM00490">
    <property type="entry name" value="HELICc"/>
    <property type="match status" value="1"/>
</dbReference>
<evidence type="ECO:0000313" key="10">
    <source>
        <dbReference type="EMBL" id="SFV53416.1"/>
    </source>
</evidence>
<evidence type="ECO:0000256" key="7">
    <source>
        <dbReference type="ARBA" id="ARBA00023204"/>
    </source>
</evidence>
<dbReference type="SUPFAM" id="SSF52540">
    <property type="entry name" value="P-loop containing nucleoside triphosphate hydrolases"/>
    <property type="match status" value="2"/>
</dbReference>
<feature type="domain" description="Helicase ATP-binding" evidence="8">
    <location>
        <begin position="235"/>
        <end position="389"/>
    </location>
</feature>
<feature type="domain" description="Helicase C-terminal" evidence="9">
    <location>
        <begin position="407"/>
        <end position="558"/>
    </location>
</feature>
<gene>
    <name evidence="10" type="ORF">MNB_SV-9-883</name>
</gene>
<dbReference type="SUPFAM" id="SSF50249">
    <property type="entry name" value="Nucleic acid-binding proteins"/>
    <property type="match status" value="1"/>
</dbReference>
<dbReference type="InterPro" id="IPR014001">
    <property type="entry name" value="Helicase_ATP-bd"/>
</dbReference>
<dbReference type="InterPro" id="IPR027417">
    <property type="entry name" value="P-loop_NTPase"/>
</dbReference>
<evidence type="ECO:0000259" key="8">
    <source>
        <dbReference type="PROSITE" id="PS51192"/>
    </source>
</evidence>
<dbReference type="GO" id="GO:0016787">
    <property type="term" value="F:hydrolase activity"/>
    <property type="evidence" value="ECO:0007669"/>
    <property type="project" value="UniProtKB-KW"/>
</dbReference>
<dbReference type="InterPro" id="IPR047112">
    <property type="entry name" value="RecG/Mfd"/>
</dbReference>
<keyword evidence="5" id="KW-0067">ATP-binding</keyword>
<dbReference type="SMART" id="SM00487">
    <property type="entry name" value="DEXDc"/>
    <property type="match status" value="1"/>
</dbReference>
<keyword evidence="6" id="KW-0238">DNA-binding</keyword>
<dbReference type="Pfam" id="PF00271">
    <property type="entry name" value="Helicase_C"/>
    <property type="match status" value="1"/>
</dbReference>
<dbReference type="EC" id="3.6.1.-" evidence="10"/>
<dbReference type="AlphaFoldDB" id="A0A1W1BIT3"/>
<evidence type="ECO:0000256" key="4">
    <source>
        <dbReference type="ARBA" id="ARBA00022806"/>
    </source>
</evidence>
<keyword evidence="1" id="KW-0547">Nucleotide-binding</keyword>
<dbReference type="Pfam" id="PF00270">
    <property type="entry name" value="DEAD"/>
    <property type="match status" value="1"/>
</dbReference>
<dbReference type="Gene3D" id="3.40.50.300">
    <property type="entry name" value="P-loop containing nucleotide triphosphate hydrolases"/>
    <property type="match status" value="2"/>
</dbReference>
<dbReference type="PROSITE" id="PS51194">
    <property type="entry name" value="HELICASE_CTER"/>
    <property type="match status" value="1"/>
</dbReference>